<dbReference type="Pfam" id="PF00629">
    <property type="entry name" value="MAM"/>
    <property type="match status" value="1"/>
</dbReference>
<name>A0A9D4L728_DREPO</name>
<dbReference type="InterPro" id="IPR013320">
    <property type="entry name" value="ConA-like_dom_sf"/>
</dbReference>
<evidence type="ECO:0000259" key="2">
    <source>
        <dbReference type="PROSITE" id="PS50060"/>
    </source>
</evidence>
<dbReference type="PANTHER" id="PTHR45908">
    <property type="entry name" value="PROTEIN CBG11750-RELATED"/>
    <property type="match status" value="1"/>
</dbReference>
<dbReference type="CDD" id="cd00519">
    <property type="entry name" value="Lipase_3"/>
    <property type="match status" value="1"/>
</dbReference>
<evidence type="ECO:0000256" key="1">
    <source>
        <dbReference type="SAM" id="SignalP"/>
    </source>
</evidence>
<dbReference type="SMART" id="SM00137">
    <property type="entry name" value="MAM"/>
    <property type="match status" value="1"/>
</dbReference>
<dbReference type="Proteomes" id="UP000828390">
    <property type="component" value="Unassembled WGS sequence"/>
</dbReference>
<feature type="chain" id="PRO_5038702103" description="MAM domain-containing protein" evidence="1">
    <location>
        <begin position="27"/>
        <end position="555"/>
    </location>
</feature>
<dbReference type="GO" id="GO:0006629">
    <property type="term" value="P:lipid metabolic process"/>
    <property type="evidence" value="ECO:0007669"/>
    <property type="project" value="InterPro"/>
</dbReference>
<keyword evidence="4" id="KW-1185">Reference proteome</keyword>
<dbReference type="GO" id="GO:0016020">
    <property type="term" value="C:membrane"/>
    <property type="evidence" value="ECO:0007669"/>
    <property type="project" value="InterPro"/>
</dbReference>
<keyword evidence="1" id="KW-0732">Signal</keyword>
<dbReference type="InterPro" id="IPR000998">
    <property type="entry name" value="MAM_dom"/>
</dbReference>
<dbReference type="SUPFAM" id="SSF49899">
    <property type="entry name" value="Concanavalin A-like lectins/glucanases"/>
    <property type="match status" value="1"/>
</dbReference>
<dbReference type="PROSITE" id="PS50060">
    <property type="entry name" value="MAM_2"/>
    <property type="match status" value="1"/>
</dbReference>
<feature type="domain" description="MAM" evidence="2">
    <location>
        <begin position="390"/>
        <end position="555"/>
    </location>
</feature>
<protein>
    <recommendedName>
        <fullName evidence="2">MAM domain-containing protein</fullName>
    </recommendedName>
</protein>
<sequence>MSIRLYICWLTLLLQAQLFAVICVKAAVLTESCGSQSSCELCTKTGTYIPGVICRWCRATRTCHTFGSPLNICQSSVTEPAQCEGRYSHSKAFTFAKMNAVAYAEPEHLKKCFNALFPDNDFEIIEAIGRKCGARWGIDFEECFAYVAISKKSETIIVSYRGTSGNKLQQALHIFQQMSSYTIEVNSYFNSTFKRLYDPCIRDSVKQLAKDFKNYEVVVTGYSLGGALASLTAYALVKEGVVAKDRLTLYTFGSPRVGGKRYSIDHDETVPNSWRIINWHDIAPMLPLEIAGYYHHKTAVLYIDNIFPDLGYIVCTDEEKDVRCQLPVPWPSLDQHTTYFGINLGSFCQTKLKYKRATKESTFPDDHCEVISLKDDDKISNTIIKNVTESACDFEQNNCDWMKSIERTFAFKRKKGPSDDDKAGVTGPESDSTGSGYYIYAEASGNMEQLAKLRSPNFFPGRYCFEFFYHMYGEDMGSLTLTMNSVPFSLWYWSNVFKVSGNQGKDWKSVRIDVDGSPIIEWRNFMIYFEFEARIGKSYRSDIAIDSIHITPTKC</sequence>
<reference evidence="3" key="1">
    <citation type="journal article" date="2019" name="bioRxiv">
        <title>The Genome of the Zebra Mussel, Dreissena polymorpha: A Resource for Invasive Species Research.</title>
        <authorList>
            <person name="McCartney M.A."/>
            <person name="Auch B."/>
            <person name="Kono T."/>
            <person name="Mallez S."/>
            <person name="Zhang Y."/>
            <person name="Obille A."/>
            <person name="Becker A."/>
            <person name="Abrahante J.E."/>
            <person name="Garbe J."/>
            <person name="Badalamenti J.P."/>
            <person name="Herman A."/>
            <person name="Mangelson H."/>
            <person name="Liachko I."/>
            <person name="Sullivan S."/>
            <person name="Sone E.D."/>
            <person name="Koren S."/>
            <person name="Silverstein K.A.T."/>
            <person name="Beckman K.B."/>
            <person name="Gohl D.M."/>
        </authorList>
    </citation>
    <scope>NUCLEOTIDE SEQUENCE</scope>
    <source>
        <strain evidence="3">Duluth1</strain>
        <tissue evidence="3">Whole animal</tissue>
    </source>
</reference>
<dbReference type="Gene3D" id="2.60.120.200">
    <property type="match status" value="1"/>
</dbReference>
<dbReference type="SUPFAM" id="SSF53474">
    <property type="entry name" value="alpha/beta-Hydrolases"/>
    <property type="match status" value="1"/>
</dbReference>
<dbReference type="Pfam" id="PF01764">
    <property type="entry name" value="Lipase_3"/>
    <property type="match status" value="1"/>
</dbReference>
<dbReference type="CDD" id="cd06263">
    <property type="entry name" value="MAM"/>
    <property type="match status" value="1"/>
</dbReference>
<evidence type="ECO:0000313" key="3">
    <source>
        <dbReference type="EMBL" id="KAH3853205.1"/>
    </source>
</evidence>
<dbReference type="EMBL" id="JAIWYP010000003">
    <property type="protein sequence ID" value="KAH3853205.1"/>
    <property type="molecule type" value="Genomic_DNA"/>
</dbReference>
<dbReference type="InterPro" id="IPR002921">
    <property type="entry name" value="Fungal_lipase-type"/>
</dbReference>
<dbReference type="AlphaFoldDB" id="A0A9D4L728"/>
<feature type="signal peptide" evidence="1">
    <location>
        <begin position="1"/>
        <end position="26"/>
    </location>
</feature>
<evidence type="ECO:0000313" key="4">
    <source>
        <dbReference type="Proteomes" id="UP000828390"/>
    </source>
</evidence>
<gene>
    <name evidence="3" type="ORF">DPMN_095727</name>
</gene>
<organism evidence="3 4">
    <name type="scientific">Dreissena polymorpha</name>
    <name type="common">Zebra mussel</name>
    <name type="synonym">Mytilus polymorpha</name>
    <dbReference type="NCBI Taxonomy" id="45954"/>
    <lineage>
        <taxon>Eukaryota</taxon>
        <taxon>Metazoa</taxon>
        <taxon>Spiralia</taxon>
        <taxon>Lophotrochozoa</taxon>
        <taxon>Mollusca</taxon>
        <taxon>Bivalvia</taxon>
        <taxon>Autobranchia</taxon>
        <taxon>Heteroconchia</taxon>
        <taxon>Euheterodonta</taxon>
        <taxon>Imparidentia</taxon>
        <taxon>Neoheterodontei</taxon>
        <taxon>Myida</taxon>
        <taxon>Dreissenoidea</taxon>
        <taxon>Dreissenidae</taxon>
        <taxon>Dreissena</taxon>
    </lineage>
</organism>
<comment type="caution">
    <text evidence="3">The sequence shown here is derived from an EMBL/GenBank/DDBJ whole genome shotgun (WGS) entry which is preliminary data.</text>
</comment>
<dbReference type="Gene3D" id="3.40.50.1820">
    <property type="entry name" value="alpha/beta hydrolase"/>
    <property type="match status" value="1"/>
</dbReference>
<accession>A0A9D4L728</accession>
<proteinExistence type="predicted"/>
<dbReference type="InterPro" id="IPR029058">
    <property type="entry name" value="AB_hydrolase_fold"/>
</dbReference>
<reference evidence="3" key="2">
    <citation type="submission" date="2020-11" db="EMBL/GenBank/DDBJ databases">
        <authorList>
            <person name="McCartney M.A."/>
            <person name="Auch B."/>
            <person name="Kono T."/>
            <person name="Mallez S."/>
            <person name="Becker A."/>
            <person name="Gohl D.M."/>
            <person name="Silverstein K.A.T."/>
            <person name="Koren S."/>
            <person name="Bechman K.B."/>
            <person name="Herman A."/>
            <person name="Abrahante J.E."/>
            <person name="Garbe J."/>
        </authorList>
    </citation>
    <scope>NUCLEOTIDE SEQUENCE</scope>
    <source>
        <strain evidence="3">Duluth1</strain>
        <tissue evidence="3">Whole animal</tissue>
    </source>
</reference>